<gene>
    <name evidence="1" type="ORF">FDG2_1536</name>
</gene>
<dbReference type="AlphaFoldDB" id="A0A1C3NVT6"/>
<evidence type="ECO:0000313" key="2">
    <source>
        <dbReference type="Proteomes" id="UP000199013"/>
    </source>
</evidence>
<evidence type="ECO:0000313" key="1">
    <source>
        <dbReference type="EMBL" id="SBW19912.1"/>
    </source>
</evidence>
<dbReference type="Proteomes" id="UP000199013">
    <property type="component" value="Unassembled WGS sequence"/>
</dbReference>
<reference evidence="2" key="1">
    <citation type="submission" date="2016-02" db="EMBL/GenBank/DDBJ databases">
        <authorList>
            <person name="Wibberg D."/>
        </authorList>
    </citation>
    <scope>NUCLEOTIDE SEQUENCE [LARGE SCALE GENOMIC DNA]</scope>
</reference>
<proteinExistence type="predicted"/>
<organism evidence="1 2">
    <name type="scientific">Candidatus Protofrankia californiensis</name>
    <dbReference type="NCBI Taxonomy" id="1839754"/>
    <lineage>
        <taxon>Bacteria</taxon>
        <taxon>Bacillati</taxon>
        <taxon>Actinomycetota</taxon>
        <taxon>Actinomycetes</taxon>
        <taxon>Frankiales</taxon>
        <taxon>Frankiaceae</taxon>
        <taxon>Protofrankia</taxon>
    </lineage>
</organism>
<sequence length="37" mass="4148">MLANLPHVEEVYGTLYRLAEENAIRLRGPADDGGYSR</sequence>
<dbReference type="EMBL" id="FLUV01000631">
    <property type="protein sequence ID" value="SBW19912.1"/>
    <property type="molecule type" value="Genomic_DNA"/>
</dbReference>
<name>A0A1C3NVT6_9ACTN</name>
<keyword evidence="2" id="KW-1185">Reference proteome</keyword>
<protein>
    <submittedName>
        <fullName evidence="1">Uncharacterized protein</fullName>
    </submittedName>
</protein>
<accession>A0A1C3NVT6</accession>